<keyword evidence="2" id="KW-0547">Nucleotide-binding</keyword>
<protein>
    <recommendedName>
        <fullName evidence="4">Carbamoyl phosphate synthase preATP-grasp domain-containing protein</fullName>
    </recommendedName>
</protein>
<evidence type="ECO:0000256" key="1">
    <source>
        <dbReference type="ARBA" id="ARBA00022598"/>
    </source>
</evidence>
<dbReference type="Pfam" id="PF25596">
    <property type="entry name" value="CPSase_L_D1"/>
    <property type="match status" value="1"/>
</dbReference>
<evidence type="ECO:0000259" key="4">
    <source>
        <dbReference type="Pfam" id="PF25596"/>
    </source>
</evidence>
<name>A0A8E2B1Q7_9APHY</name>
<dbReference type="InterPro" id="IPR058047">
    <property type="entry name" value="CPSase_preATP-grasp"/>
</dbReference>
<evidence type="ECO:0000313" key="5">
    <source>
        <dbReference type="EMBL" id="OCH93139.1"/>
    </source>
</evidence>
<dbReference type="EMBL" id="KV722359">
    <property type="protein sequence ID" value="OCH93139.1"/>
    <property type="molecule type" value="Genomic_DNA"/>
</dbReference>
<dbReference type="SUPFAM" id="SSF52440">
    <property type="entry name" value="PreATP-grasp domain"/>
    <property type="match status" value="1"/>
</dbReference>
<keyword evidence="3" id="KW-0067">ATP-binding</keyword>
<evidence type="ECO:0000313" key="6">
    <source>
        <dbReference type="Proteomes" id="UP000250043"/>
    </source>
</evidence>
<dbReference type="OrthoDB" id="1924069at2759"/>
<evidence type="ECO:0000256" key="2">
    <source>
        <dbReference type="ARBA" id="ARBA00022741"/>
    </source>
</evidence>
<organism evidence="5 6">
    <name type="scientific">Obba rivulosa</name>
    <dbReference type="NCBI Taxonomy" id="1052685"/>
    <lineage>
        <taxon>Eukaryota</taxon>
        <taxon>Fungi</taxon>
        <taxon>Dikarya</taxon>
        <taxon>Basidiomycota</taxon>
        <taxon>Agaricomycotina</taxon>
        <taxon>Agaricomycetes</taxon>
        <taxon>Polyporales</taxon>
        <taxon>Gelatoporiaceae</taxon>
        <taxon>Obba</taxon>
    </lineage>
</organism>
<dbReference type="InterPro" id="IPR036897">
    <property type="entry name" value="CarbamoylP_synth_lsu_oligo_sf"/>
</dbReference>
<keyword evidence="1" id="KW-0436">Ligase</keyword>
<accession>A0A8E2B1Q7</accession>
<dbReference type="PANTHER" id="PTHR11405">
    <property type="entry name" value="CARBAMOYLTRANSFERASE FAMILY MEMBER"/>
    <property type="match status" value="1"/>
</dbReference>
<dbReference type="InterPro" id="IPR016185">
    <property type="entry name" value="PreATP-grasp_dom_sf"/>
</dbReference>
<reference evidence="5 6" key="1">
    <citation type="submission" date="2016-07" db="EMBL/GenBank/DDBJ databases">
        <title>Draft genome of the white-rot fungus Obba rivulosa 3A-2.</title>
        <authorList>
            <consortium name="DOE Joint Genome Institute"/>
            <person name="Miettinen O."/>
            <person name="Riley R."/>
            <person name="Acob R."/>
            <person name="Barry K."/>
            <person name="Cullen D."/>
            <person name="De Vries R."/>
            <person name="Hainaut M."/>
            <person name="Hatakka A."/>
            <person name="Henrissat B."/>
            <person name="Hilden K."/>
            <person name="Kuo R."/>
            <person name="Labutti K."/>
            <person name="Lipzen A."/>
            <person name="Makela M.R."/>
            <person name="Sandor L."/>
            <person name="Spatafora J.W."/>
            <person name="Grigoriev I.V."/>
            <person name="Hibbett D.S."/>
        </authorList>
    </citation>
    <scope>NUCLEOTIDE SEQUENCE [LARGE SCALE GENOMIC DNA]</scope>
    <source>
        <strain evidence="5 6">3A-2</strain>
    </source>
</reference>
<gene>
    <name evidence="5" type="ORF">OBBRIDRAFT_832914</name>
</gene>
<dbReference type="Gene3D" id="1.10.1030.10">
    <property type="entry name" value="Carbamoyl-phosphate synthetase, large subunit oligomerisation domain"/>
    <property type="match status" value="1"/>
</dbReference>
<dbReference type="GO" id="GO:0004088">
    <property type="term" value="F:carbamoyl-phosphate synthase (glutamine-hydrolyzing) activity"/>
    <property type="evidence" value="ECO:0007669"/>
    <property type="project" value="TreeGrafter"/>
</dbReference>
<dbReference type="PANTHER" id="PTHR11405:SF53">
    <property type="entry name" value="CARBAMOYL-PHOSPHATE SYNTHASE [AMMONIA], MITOCHONDRIAL"/>
    <property type="match status" value="1"/>
</dbReference>
<keyword evidence="6" id="KW-1185">Reference proteome</keyword>
<dbReference type="SUPFAM" id="SSF48108">
    <property type="entry name" value="Carbamoyl phosphate synthetase, large subunit connection domain"/>
    <property type="match status" value="1"/>
</dbReference>
<dbReference type="GO" id="GO:0005737">
    <property type="term" value="C:cytoplasm"/>
    <property type="evidence" value="ECO:0007669"/>
    <property type="project" value="TreeGrafter"/>
</dbReference>
<evidence type="ECO:0000256" key="3">
    <source>
        <dbReference type="ARBA" id="ARBA00022840"/>
    </source>
</evidence>
<dbReference type="Proteomes" id="UP000250043">
    <property type="component" value="Unassembled WGS sequence"/>
</dbReference>
<proteinExistence type="predicted"/>
<dbReference type="AlphaFoldDB" id="A0A8E2B1Q7"/>
<dbReference type="GO" id="GO:0005524">
    <property type="term" value="F:ATP binding"/>
    <property type="evidence" value="ECO:0007669"/>
    <property type="project" value="UniProtKB-KW"/>
</dbReference>
<dbReference type="Gene3D" id="3.40.50.20">
    <property type="match status" value="1"/>
</dbReference>
<feature type="domain" description="Carbamoyl phosphate synthase preATP-grasp" evidence="4">
    <location>
        <begin position="103"/>
        <end position="175"/>
    </location>
</feature>
<sequence>MVYALKKSGSIEKIDQMLVTQAKCMGFSNVHIVDLISKLESSSMPTASPSASLPLSNISTLTAKYPAHTNYLYMTYNAFKHDIEFNEHCKTMILSSNITILAAVSSLIETVSTNFHETDRLHFKKLGYKHVMGIYELKQAQDVIVSMCGRLHQNIALHFKQKNVAVLGTNPKKIDGAGDRHKFLSILNSIVIGQLEWAEVSSIDTTKKFARKVR</sequence>